<protein>
    <submittedName>
        <fullName evidence="2">Uncharacterized protein</fullName>
    </submittedName>
</protein>
<dbReference type="Proteomes" id="UP000006578">
    <property type="component" value="Chromosome"/>
</dbReference>
<reference evidence="2 3" key="1">
    <citation type="journal article" date="2009" name="Proc. Natl. Acad. Sci. U.S.A.">
        <title>The genomic basis of trophic strategy in marine bacteria.</title>
        <authorList>
            <person name="Lauro F.M."/>
            <person name="McDougald D."/>
            <person name="Thomas T."/>
            <person name="Williams T.J."/>
            <person name="Egan S."/>
            <person name="Rice S."/>
            <person name="DeMaere M.Z."/>
            <person name="Ting L."/>
            <person name="Ertan H."/>
            <person name="Johnson J."/>
            <person name="Ferriera S."/>
            <person name="Lapidus A."/>
            <person name="Anderson I."/>
            <person name="Kyrpides N."/>
            <person name="Munk A.C."/>
            <person name="Detter C."/>
            <person name="Han C.S."/>
            <person name="Brown M.V."/>
            <person name="Robb F.T."/>
            <person name="Kjelleberg S."/>
            <person name="Cavicchioli R."/>
        </authorList>
    </citation>
    <scope>NUCLEOTIDE SEQUENCE [LARGE SCALE GENOMIC DNA]</scope>
    <source>
        <strain evidence="3">DSM 13593 / LMG 18877 / RB2256</strain>
    </source>
</reference>
<gene>
    <name evidence="2" type="ordered locus">Sala_1080</name>
</gene>
<feature type="region of interest" description="Disordered" evidence="1">
    <location>
        <begin position="20"/>
        <end position="53"/>
    </location>
</feature>
<evidence type="ECO:0000313" key="2">
    <source>
        <dbReference type="EMBL" id="ABF52797.1"/>
    </source>
</evidence>
<proteinExistence type="predicted"/>
<evidence type="ECO:0000313" key="3">
    <source>
        <dbReference type="Proteomes" id="UP000006578"/>
    </source>
</evidence>
<organism evidence="2 3">
    <name type="scientific">Sphingopyxis alaskensis (strain DSM 13593 / LMG 18877 / RB2256)</name>
    <name type="common">Sphingomonas alaskensis</name>
    <dbReference type="NCBI Taxonomy" id="317655"/>
    <lineage>
        <taxon>Bacteria</taxon>
        <taxon>Pseudomonadati</taxon>
        <taxon>Pseudomonadota</taxon>
        <taxon>Alphaproteobacteria</taxon>
        <taxon>Sphingomonadales</taxon>
        <taxon>Sphingomonadaceae</taxon>
        <taxon>Sphingopyxis</taxon>
    </lineage>
</organism>
<feature type="compositionally biased region" description="Polar residues" evidence="1">
    <location>
        <begin position="24"/>
        <end position="35"/>
    </location>
</feature>
<evidence type="ECO:0000256" key="1">
    <source>
        <dbReference type="SAM" id="MobiDB-lite"/>
    </source>
</evidence>
<name>Q1GU75_SPHAL</name>
<dbReference type="STRING" id="317655.Sala_1080"/>
<dbReference type="AlphaFoldDB" id="Q1GU75"/>
<keyword evidence="3" id="KW-1185">Reference proteome</keyword>
<accession>Q1GU75</accession>
<dbReference type="KEGG" id="sal:Sala_1080"/>
<dbReference type="EMBL" id="CP000356">
    <property type="protein sequence ID" value="ABF52797.1"/>
    <property type="molecule type" value="Genomic_DNA"/>
</dbReference>
<sequence>MGWGADVPLFPFVSSEVETPIGANPSQRGISTSLDANGLGKGGKGNYRSFPAITPRRNRPRQIARGNPRALCFWQGRSDHPLAMLAMA</sequence>
<dbReference type="HOGENOM" id="CLU_2467396_0_0_5"/>